<feature type="compositionally biased region" description="Basic residues" evidence="3">
    <location>
        <begin position="199"/>
        <end position="208"/>
    </location>
</feature>
<dbReference type="InterPro" id="IPR036028">
    <property type="entry name" value="SH3-like_dom_sf"/>
</dbReference>
<evidence type="ECO:0000256" key="2">
    <source>
        <dbReference type="PROSITE-ProRule" id="PRU00192"/>
    </source>
</evidence>
<feature type="transmembrane region" description="Helical" evidence="4">
    <location>
        <begin position="114"/>
        <end position="132"/>
    </location>
</feature>
<organism evidence="6 7">
    <name type="scientific">Mycena chlorophos</name>
    <name type="common">Agaric fungus</name>
    <name type="synonym">Agaricus chlorophos</name>
    <dbReference type="NCBI Taxonomy" id="658473"/>
    <lineage>
        <taxon>Eukaryota</taxon>
        <taxon>Fungi</taxon>
        <taxon>Dikarya</taxon>
        <taxon>Basidiomycota</taxon>
        <taxon>Agaricomycotina</taxon>
        <taxon>Agaricomycetes</taxon>
        <taxon>Agaricomycetidae</taxon>
        <taxon>Agaricales</taxon>
        <taxon>Marasmiineae</taxon>
        <taxon>Mycenaceae</taxon>
        <taxon>Mycena</taxon>
    </lineage>
</organism>
<accession>A0A8H6SCM4</accession>
<sequence>MTHDALPASPTLPSSFSHLLPQPLGVRLSFRSLRRSRSFPSFDDTTTAKNMTVNTNHRMMRARRQVTEATATGTTATEKTTPSASEVVDHAAATTPPNTVITYSNGTLSKDLEIIVAILGVLILCGVGFCLFRRHRRKQMASSSQGSAIDFRDKTQSFDNRQFATIEKPTAVYFPGFAEEDMNAGWVPQSRQQVEANTKKAKTSKRKQAPPAFPSPSARSPPPSYRPDSAASIASQIPLPPSPPTQKLGPVIPPTPPTPPAKKKPNPFSLAPHDQALDMPPIPSAVLSPARSESFAAHQSMAFARTNAAPAPERLMTVVNPFVPTMDDELPITVGETIRVLEEFHDGWGLVQRMGRGDAPKGVVPMTCLAEREQKFMPNRRL</sequence>
<dbReference type="CDD" id="cd11854">
    <property type="entry name" value="SH3_Fus1p"/>
    <property type="match status" value="1"/>
</dbReference>
<feature type="region of interest" description="Disordered" evidence="3">
    <location>
        <begin position="66"/>
        <end position="85"/>
    </location>
</feature>
<feature type="region of interest" description="Disordered" evidence="3">
    <location>
        <begin position="185"/>
        <end position="277"/>
    </location>
</feature>
<proteinExistence type="predicted"/>
<dbReference type="SUPFAM" id="SSF50044">
    <property type="entry name" value="SH3-domain"/>
    <property type="match status" value="1"/>
</dbReference>
<evidence type="ECO:0000256" key="1">
    <source>
        <dbReference type="ARBA" id="ARBA00022443"/>
    </source>
</evidence>
<keyword evidence="1 2" id="KW-0728">SH3 domain</keyword>
<evidence type="ECO:0000259" key="5">
    <source>
        <dbReference type="PROSITE" id="PS50002"/>
    </source>
</evidence>
<evidence type="ECO:0000313" key="7">
    <source>
        <dbReference type="Proteomes" id="UP000613580"/>
    </source>
</evidence>
<comment type="caution">
    <text evidence="6">The sequence shown here is derived from an EMBL/GenBank/DDBJ whole genome shotgun (WGS) entry which is preliminary data.</text>
</comment>
<dbReference type="InterPro" id="IPR001452">
    <property type="entry name" value="SH3_domain"/>
</dbReference>
<feature type="compositionally biased region" description="Low complexity" evidence="3">
    <location>
        <begin position="67"/>
        <end position="81"/>
    </location>
</feature>
<dbReference type="InterPro" id="IPR035521">
    <property type="entry name" value="Fus1_SH3"/>
</dbReference>
<gene>
    <name evidence="6" type="ORF">HMN09_01096900</name>
</gene>
<dbReference type="PROSITE" id="PS50002">
    <property type="entry name" value="SH3"/>
    <property type="match status" value="1"/>
</dbReference>
<evidence type="ECO:0000256" key="3">
    <source>
        <dbReference type="SAM" id="MobiDB-lite"/>
    </source>
</evidence>
<dbReference type="EMBL" id="JACAZE010000017">
    <property type="protein sequence ID" value="KAF7296276.1"/>
    <property type="molecule type" value="Genomic_DNA"/>
</dbReference>
<protein>
    <recommendedName>
        <fullName evidence="5">SH3 domain-containing protein</fullName>
    </recommendedName>
</protein>
<evidence type="ECO:0000313" key="6">
    <source>
        <dbReference type="EMBL" id="KAF7296276.1"/>
    </source>
</evidence>
<feature type="compositionally biased region" description="Pro residues" evidence="3">
    <location>
        <begin position="211"/>
        <end position="225"/>
    </location>
</feature>
<dbReference type="Proteomes" id="UP000613580">
    <property type="component" value="Unassembled WGS sequence"/>
</dbReference>
<dbReference type="Pfam" id="PF14604">
    <property type="entry name" value="SH3_9"/>
    <property type="match status" value="1"/>
</dbReference>
<name>A0A8H6SCM4_MYCCL</name>
<keyword evidence="7" id="KW-1185">Reference proteome</keyword>
<keyword evidence="4" id="KW-1133">Transmembrane helix</keyword>
<dbReference type="OrthoDB" id="5340910at2759"/>
<dbReference type="AlphaFoldDB" id="A0A8H6SCM4"/>
<feature type="compositionally biased region" description="Pro residues" evidence="3">
    <location>
        <begin position="251"/>
        <end position="260"/>
    </location>
</feature>
<dbReference type="SMART" id="SM00326">
    <property type="entry name" value="SH3"/>
    <property type="match status" value="1"/>
</dbReference>
<feature type="domain" description="SH3" evidence="5">
    <location>
        <begin position="311"/>
        <end position="374"/>
    </location>
</feature>
<dbReference type="Gene3D" id="2.30.30.40">
    <property type="entry name" value="SH3 Domains"/>
    <property type="match status" value="1"/>
</dbReference>
<keyword evidence="4" id="KW-0812">Transmembrane</keyword>
<evidence type="ECO:0000256" key="4">
    <source>
        <dbReference type="SAM" id="Phobius"/>
    </source>
</evidence>
<reference evidence="6" key="1">
    <citation type="submission" date="2020-05" db="EMBL/GenBank/DDBJ databases">
        <title>Mycena genomes resolve the evolution of fungal bioluminescence.</title>
        <authorList>
            <person name="Tsai I.J."/>
        </authorList>
    </citation>
    <scope>NUCLEOTIDE SEQUENCE</scope>
    <source>
        <strain evidence="6">110903Hualien_Pintung</strain>
    </source>
</reference>
<keyword evidence="4" id="KW-0472">Membrane</keyword>